<feature type="signal peptide" evidence="8">
    <location>
        <begin position="1"/>
        <end position="31"/>
    </location>
</feature>
<keyword evidence="7" id="KW-0812">Transmembrane</keyword>
<feature type="region of interest" description="Disordered" evidence="6">
    <location>
        <begin position="157"/>
        <end position="237"/>
    </location>
</feature>
<evidence type="ECO:0000313" key="10">
    <source>
        <dbReference type="EMBL" id="MBM7838848.1"/>
    </source>
</evidence>
<feature type="compositionally biased region" description="Acidic residues" evidence="6">
    <location>
        <begin position="501"/>
        <end position="546"/>
    </location>
</feature>
<keyword evidence="11" id="KW-1185">Reference proteome</keyword>
<keyword evidence="2" id="KW-0134">Cell wall</keyword>
<feature type="chain" id="PRO_5045722395" evidence="8">
    <location>
        <begin position="32"/>
        <end position="951"/>
    </location>
</feature>
<dbReference type="Pfam" id="PF05031">
    <property type="entry name" value="NEAT"/>
    <property type="match status" value="5"/>
</dbReference>
<feature type="domain" description="NEAT" evidence="9">
    <location>
        <begin position="35"/>
        <end position="153"/>
    </location>
</feature>
<feature type="domain" description="NEAT" evidence="9">
    <location>
        <begin position="560"/>
        <end position="680"/>
    </location>
</feature>
<dbReference type="PROSITE" id="PS50978">
    <property type="entry name" value="NEAT"/>
    <property type="match status" value="5"/>
</dbReference>
<evidence type="ECO:0000256" key="2">
    <source>
        <dbReference type="ARBA" id="ARBA00022512"/>
    </source>
</evidence>
<evidence type="ECO:0000259" key="9">
    <source>
        <dbReference type="PROSITE" id="PS50978"/>
    </source>
</evidence>
<dbReference type="CDD" id="cd06920">
    <property type="entry name" value="NEAT"/>
    <property type="match status" value="5"/>
</dbReference>
<keyword evidence="4 8" id="KW-0732">Signal</keyword>
<comment type="subcellular location">
    <subcellularLocation>
        <location evidence="1">Secreted</location>
        <location evidence="1">Cell wall</location>
        <topology evidence="1">Peptidoglycan-anchor</topology>
    </subcellularLocation>
</comment>
<dbReference type="SMART" id="SM00725">
    <property type="entry name" value="NEAT"/>
    <property type="match status" value="5"/>
</dbReference>
<dbReference type="SUPFAM" id="SSF158911">
    <property type="entry name" value="NEAT domain-like"/>
    <property type="match status" value="5"/>
</dbReference>
<feature type="compositionally biased region" description="Acidic residues" evidence="6">
    <location>
        <begin position="157"/>
        <end position="230"/>
    </location>
</feature>
<evidence type="ECO:0000256" key="6">
    <source>
        <dbReference type="SAM" id="MobiDB-lite"/>
    </source>
</evidence>
<dbReference type="PANTHER" id="PTHR37824">
    <property type="entry name" value="IRON-REGULATED SURFACE DETERMINANT PROTEIN C"/>
    <property type="match status" value="1"/>
</dbReference>
<evidence type="ECO:0000256" key="1">
    <source>
        <dbReference type="ARBA" id="ARBA00004168"/>
    </source>
</evidence>
<evidence type="ECO:0000256" key="8">
    <source>
        <dbReference type="SAM" id="SignalP"/>
    </source>
</evidence>
<keyword evidence="3" id="KW-0964">Secreted</keyword>
<feature type="region of interest" description="Disordered" evidence="6">
    <location>
        <begin position="683"/>
        <end position="736"/>
    </location>
</feature>
<dbReference type="InterPro" id="IPR050436">
    <property type="entry name" value="IsdA"/>
</dbReference>
<comment type="caution">
    <text evidence="10">The sequence shown here is derived from an EMBL/GenBank/DDBJ whole genome shotgun (WGS) entry which is preliminary data.</text>
</comment>
<dbReference type="PANTHER" id="PTHR37824:SF1">
    <property type="entry name" value="IRON-REGULATED SURFACE DETERMINANT PROTEIN C"/>
    <property type="match status" value="1"/>
</dbReference>
<protein>
    <submittedName>
        <fullName evidence="10">Heme-binding NEAT domain protein</fullName>
    </submittedName>
</protein>
<name>A0ABS2STJ1_9BACI</name>
<feature type="domain" description="NEAT" evidence="9">
    <location>
        <begin position="236"/>
        <end position="360"/>
    </location>
</feature>
<gene>
    <name evidence="10" type="ORF">JOC54_002107</name>
</gene>
<dbReference type="Proteomes" id="UP001179280">
    <property type="component" value="Unassembled WGS sequence"/>
</dbReference>
<feature type="domain" description="NEAT" evidence="9">
    <location>
        <begin position="375"/>
        <end position="499"/>
    </location>
</feature>
<accession>A0ABS2STJ1</accession>
<feature type="domain" description="NEAT" evidence="9">
    <location>
        <begin position="736"/>
        <end position="856"/>
    </location>
</feature>
<feature type="region of interest" description="Disordered" evidence="6">
    <location>
        <begin position="501"/>
        <end position="561"/>
    </location>
</feature>
<dbReference type="RefSeq" id="WP_204466140.1">
    <property type="nucleotide sequence ID" value="NZ_JAFBCV010000005.1"/>
</dbReference>
<keyword evidence="7" id="KW-1133">Transmembrane helix</keyword>
<feature type="compositionally biased region" description="Low complexity" evidence="6">
    <location>
        <begin position="876"/>
        <end position="886"/>
    </location>
</feature>
<feature type="transmembrane region" description="Helical" evidence="7">
    <location>
        <begin position="922"/>
        <end position="940"/>
    </location>
</feature>
<dbReference type="InterPro" id="IPR037250">
    <property type="entry name" value="NEAT_dom_sf"/>
</dbReference>
<evidence type="ECO:0000256" key="4">
    <source>
        <dbReference type="ARBA" id="ARBA00022729"/>
    </source>
</evidence>
<sequence length="951" mass="103782">MKSIRKWLNSTLAFLLVFALVMPAASQQAQAAETLADGLYDVPFTVLKKGTSEPSVMDGYTQKPAQVQVKDGAYVTDLTITNASWYKEFTIEGKAPEIVEELEADNKRVVRFTSNKETVDAWVHIVVTGIPGFNYDSQYEVDIAFYFAEAEIIELDQPETEEPGTEEPGTEEPGTEEPGTEEPGTEEPETEEPGTEEPGTEEPGTEEPGTEEPGTEEPGTEEPGTEEPGTEEPAPLEAGTYTIGFAAKHATEDRDSSMSRYLVNPADLTVKAGTNTVELTVKDSHQITSLQLEQAGEFIEGEVVNENQAENTRTYAFEVADFSEAVQAKVSMRVALPNGSVYENTQAFRILFDLETVELVEAPEEEPETEEPASLEDGTYTIGFAVKHATEDRDSSMSRYLVNPADLTVKAGTNTVELTVKDSHQITSLQLEQAGEFIEGEVVNENQAENTRTYAFEVADFSEVVQAKVSMRVALPNGSVYENTQAFRILFDLETVELVEAPEEPGTEEPGTEEPGTEEPGTEEPGTEEPGIEEPGTEEPGSEEPGTEQPGTEEPNNDELVNGKYEVDFSVLKKGTTDLSVMDQYTEKPASLFVKDGEITVDLTLLHDSWYKGFEINGETVETVSVNEEEDKRTVRFDIQDLADAVDLWVHISVEDIPGFEYDNQYDATLAFDLDSLILIEEDQVPPPTSGGEDPNGNDGNNGNNGNNNNGNNGNNGNNNNGNNNNGNNGGQPQELVNGEYTIDFSVLKKGTTEVSVMDGYTKKPATVFVKGDNYTVDLTLTNSDWYKDFTVNGERPELVSENNETQERTVRFTTNSLAEKTNAWVHVEVTGIPGFTYNNAYDVEIVFDPASLELVEAEKTPHPAVPGDGNGSNDGGDNNQGNNDDNNNETPLSFDRNSGNGTGGTSAGTNAANNPQTFDSAAIGFYSALLILSIAFFGWKWSRRKKLASE</sequence>
<evidence type="ECO:0000313" key="11">
    <source>
        <dbReference type="Proteomes" id="UP001179280"/>
    </source>
</evidence>
<dbReference type="InterPro" id="IPR006635">
    <property type="entry name" value="NEAT_dom"/>
</dbReference>
<feature type="compositionally biased region" description="Low complexity" evidence="6">
    <location>
        <begin position="697"/>
        <end position="727"/>
    </location>
</feature>
<feature type="region of interest" description="Disordered" evidence="6">
    <location>
        <begin position="861"/>
        <end position="912"/>
    </location>
</feature>
<evidence type="ECO:0000256" key="7">
    <source>
        <dbReference type="SAM" id="Phobius"/>
    </source>
</evidence>
<evidence type="ECO:0000256" key="3">
    <source>
        <dbReference type="ARBA" id="ARBA00022525"/>
    </source>
</evidence>
<dbReference type="Gene3D" id="2.60.40.1850">
    <property type="match status" value="5"/>
</dbReference>
<keyword evidence="7" id="KW-0472">Membrane</keyword>
<keyword evidence="5" id="KW-0572">Peptidoglycan-anchor</keyword>
<reference evidence="10" key="1">
    <citation type="submission" date="2021-01" db="EMBL/GenBank/DDBJ databases">
        <title>Genomic Encyclopedia of Type Strains, Phase IV (KMG-IV): sequencing the most valuable type-strain genomes for metagenomic binning, comparative biology and taxonomic classification.</title>
        <authorList>
            <person name="Goeker M."/>
        </authorList>
    </citation>
    <scope>NUCLEOTIDE SEQUENCE</scope>
    <source>
        <strain evidence="10">DSM 21943</strain>
    </source>
</reference>
<evidence type="ECO:0000256" key="5">
    <source>
        <dbReference type="ARBA" id="ARBA00023088"/>
    </source>
</evidence>
<proteinExistence type="predicted"/>
<organism evidence="10 11">
    <name type="scientific">Shouchella xiaoxiensis</name>
    <dbReference type="NCBI Taxonomy" id="766895"/>
    <lineage>
        <taxon>Bacteria</taxon>
        <taxon>Bacillati</taxon>
        <taxon>Bacillota</taxon>
        <taxon>Bacilli</taxon>
        <taxon>Bacillales</taxon>
        <taxon>Bacillaceae</taxon>
        <taxon>Shouchella</taxon>
    </lineage>
</organism>
<dbReference type="EMBL" id="JAFBCV010000005">
    <property type="protein sequence ID" value="MBM7838848.1"/>
    <property type="molecule type" value="Genomic_DNA"/>
</dbReference>